<evidence type="ECO:0000313" key="1">
    <source>
        <dbReference type="EMBL" id="OSC97592.1"/>
    </source>
</evidence>
<gene>
    <name evidence="1" type="ORF">PYCCODRAFT_1126507</name>
</gene>
<keyword evidence="2" id="KW-1185">Reference proteome</keyword>
<evidence type="ECO:0000313" key="2">
    <source>
        <dbReference type="Proteomes" id="UP000193067"/>
    </source>
</evidence>
<accession>A0A1Y2IAX4</accession>
<reference evidence="1 2" key="1">
    <citation type="journal article" date="2015" name="Biotechnol. Biofuels">
        <title>Enhanced degradation of softwood versus hardwood by the white-rot fungus Pycnoporus coccineus.</title>
        <authorList>
            <person name="Couturier M."/>
            <person name="Navarro D."/>
            <person name="Chevret D."/>
            <person name="Henrissat B."/>
            <person name="Piumi F."/>
            <person name="Ruiz-Duenas F.J."/>
            <person name="Martinez A.T."/>
            <person name="Grigoriev I.V."/>
            <person name="Riley R."/>
            <person name="Lipzen A."/>
            <person name="Berrin J.G."/>
            <person name="Master E.R."/>
            <person name="Rosso M.N."/>
        </authorList>
    </citation>
    <scope>NUCLEOTIDE SEQUENCE [LARGE SCALE GENOMIC DNA]</scope>
    <source>
        <strain evidence="1 2">BRFM310</strain>
    </source>
</reference>
<dbReference type="EMBL" id="KZ084149">
    <property type="protein sequence ID" value="OSC97592.1"/>
    <property type="molecule type" value="Genomic_DNA"/>
</dbReference>
<protein>
    <submittedName>
        <fullName evidence="1">Uncharacterized protein</fullName>
    </submittedName>
</protein>
<sequence length="162" mass="18463">MQYSDDESSEHNSSCCCSECYSLSIDYPLDIPDDAANVPIFAGQRFKDKILPLVDFSFALDKVLHAESFPEPVKLLEECEAMIAIVERSRARKGTEPVSAQGLTVWTPVQSNLNTFTLPFLGVRMRRPFRPAKVMRNVHSQIATTMRTLQTRLRLPRLVFWL</sequence>
<dbReference type="AlphaFoldDB" id="A0A1Y2IAX4"/>
<name>A0A1Y2IAX4_TRAC3</name>
<dbReference type="Proteomes" id="UP000193067">
    <property type="component" value="Unassembled WGS sequence"/>
</dbReference>
<organism evidence="1 2">
    <name type="scientific">Trametes coccinea (strain BRFM310)</name>
    <name type="common">Pycnoporus coccineus</name>
    <dbReference type="NCBI Taxonomy" id="1353009"/>
    <lineage>
        <taxon>Eukaryota</taxon>
        <taxon>Fungi</taxon>
        <taxon>Dikarya</taxon>
        <taxon>Basidiomycota</taxon>
        <taxon>Agaricomycotina</taxon>
        <taxon>Agaricomycetes</taxon>
        <taxon>Polyporales</taxon>
        <taxon>Polyporaceae</taxon>
        <taxon>Trametes</taxon>
    </lineage>
</organism>
<proteinExistence type="predicted"/>